<accession>A0AAN9IFE3</accession>
<protein>
    <submittedName>
        <fullName evidence="1">Uncharacterized protein</fullName>
    </submittedName>
</protein>
<organism evidence="1 2">
    <name type="scientific">Clitoria ternatea</name>
    <name type="common">Butterfly pea</name>
    <dbReference type="NCBI Taxonomy" id="43366"/>
    <lineage>
        <taxon>Eukaryota</taxon>
        <taxon>Viridiplantae</taxon>
        <taxon>Streptophyta</taxon>
        <taxon>Embryophyta</taxon>
        <taxon>Tracheophyta</taxon>
        <taxon>Spermatophyta</taxon>
        <taxon>Magnoliopsida</taxon>
        <taxon>eudicotyledons</taxon>
        <taxon>Gunneridae</taxon>
        <taxon>Pentapetalae</taxon>
        <taxon>rosids</taxon>
        <taxon>fabids</taxon>
        <taxon>Fabales</taxon>
        <taxon>Fabaceae</taxon>
        <taxon>Papilionoideae</taxon>
        <taxon>50 kb inversion clade</taxon>
        <taxon>NPAAA clade</taxon>
        <taxon>indigoferoid/millettioid clade</taxon>
        <taxon>Phaseoleae</taxon>
        <taxon>Clitoria</taxon>
    </lineage>
</organism>
<dbReference type="AlphaFoldDB" id="A0AAN9IFE3"/>
<evidence type="ECO:0000313" key="1">
    <source>
        <dbReference type="EMBL" id="KAK7278873.1"/>
    </source>
</evidence>
<sequence>MFPLRTGYWGQEDLKKERVDLVAKRPMKVDHEGRNKLLPKVLFTDELLNDLGMSWDGSLVIKLLRKRVDYNVSETKGINLSTDEYEDDDIISNNEETEDMTMDEELGVLSSIHHYEARGHYVALVVKSVSLRVKVMESWDQAISLVVYDKWVCTGLYASPIPHERIKCWHYFGSGAFGPYSLGPLFYFVAKWWLEVGLEKIDCPFKFEAAWISHPEYLLNSLGSLGRR</sequence>
<dbReference type="Proteomes" id="UP001359559">
    <property type="component" value="Unassembled WGS sequence"/>
</dbReference>
<comment type="caution">
    <text evidence="1">The sequence shown here is derived from an EMBL/GenBank/DDBJ whole genome shotgun (WGS) entry which is preliminary data.</text>
</comment>
<evidence type="ECO:0000313" key="2">
    <source>
        <dbReference type="Proteomes" id="UP001359559"/>
    </source>
</evidence>
<dbReference type="EMBL" id="JAYKXN010000006">
    <property type="protein sequence ID" value="KAK7278873.1"/>
    <property type="molecule type" value="Genomic_DNA"/>
</dbReference>
<gene>
    <name evidence="1" type="ORF">RJT34_23912</name>
</gene>
<keyword evidence="2" id="KW-1185">Reference proteome</keyword>
<proteinExistence type="predicted"/>
<reference evidence="1 2" key="1">
    <citation type="submission" date="2024-01" db="EMBL/GenBank/DDBJ databases">
        <title>The genomes of 5 underutilized Papilionoideae crops provide insights into root nodulation and disease resistance.</title>
        <authorList>
            <person name="Yuan L."/>
        </authorList>
    </citation>
    <scope>NUCLEOTIDE SEQUENCE [LARGE SCALE GENOMIC DNA]</scope>
    <source>
        <strain evidence="1">LY-2023</strain>
        <tissue evidence="1">Leaf</tissue>
    </source>
</reference>
<name>A0AAN9IFE3_CLITE</name>